<protein>
    <submittedName>
        <fullName evidence="1">Uncharacterized protein</fullName>
    </submittedName>
</protein>
<sequence length="64" mass="6477">MTETSGLSLVAGGQELVLGLEAVASRLAHLVVVDALVLALLELRGPAARSALALAAEVVAQHAY</sequence>
<name>A0ABN3EYD7_9ACTN</name>
<evidence type="ECO:0000313" key="1">
    <source>
        <dbReference type="EMBL" id="GAA2275953.1"/>
    </source>
</evidence>
<dbReference type="Proteomes" id="UP001500305">
    <property type="component" value="Unassembled WGS sequence"/>
</dbReference>
<accession>A0ABN3EYD7</accession>
<keyword evidence="2" id="KW-1185">Reference proteome</keyword>
<reference evidence="1 2" key="1">
    <citation type="journal article" date="2019" name="Int. J. Syst. Evol. Microbiol.">
        <title>The Global Catalogue of Microorganisms (GCM) 10K type strain sequencing project: providing services to taxonomists for standard genome sequencing and annotation.</title>
        <authorList>
            <consortium name="The Broad Institute Genomics Platform"/>
            <consortium name="The Broad Institute Genome Sequencing Center for Infectious Disease"/>
            <person name="Wu L."/>
            <person name="Ma J."/>
        </authorList>
    </citation>
    <scope>NUCLEOTIDE SEQUENCE [LARGE SCALE GENOMIC DNA]</scope>
    <source>
        <strain evidence="1 2">JCM 7356</strain>
    </source>
</reference>
<proteinExistence type="predicted"/>
<gene>
    <name evidence="1" type="ORF">GCM10010430_72310</name>
</gene>
<organism evidence="1 2">
    <name type="scientific">Kitasatospora cystarginea</name>
    <dbReference type="NCBI Taxonomy" id="58350"/>
    <lineage>
        <taxon>Bacteria</taxon>
        <taxon>Bacillati</taxon>
        <taxon>Actinomycetota</taxon>
        <taxon>Actinomycetes</taxon>
        <taxon>Kitasatosporales</taxon>
        <taxon>Streptomycetaceae</taxon>
        <taxon>Kitasatospora</taxon>
    </lineage>
</organism>
<evidence type="ECO:0000313" key="2">
    <source>
        <dbReference type="Proteomes" id="UP001500305"/>
    </source>
</evidence>
<dbReference type="EMBL" id="BAAATR010000053">
    <property type="protein sequence ID" value="GAA2275953.1"/>
    <property type="molecule type" value="Genomic_DNA"/>
</dbReference>
<comment type="caution">
    <text evidence="1">The sequence shown here is derived from an EMBL/GenBank/DDBJ whole genome shotgun (WGS) entry which is preliminary data.</text>
</comment>